<gene>
    <name evidence="1" type="ORF">AT274_01605</name>
</gene>
<dbReference type="EMBL" id="LOMT01000123">
    <property type="protein sequence ID" value="KXX90080.1"/>
    <property type="molecule type" value="Genomic_DNA"/>
</dbReference>
<organism evidence="1 2">
    <name type="scientific">Bacillus cereus</name>
    <dbReference type="NCBI Taxonomy" id="1396"/>
    <lineage>
        <taxon>Bacteria</taxon>
        <taxon>Bacillati</taxon>
        <taxon>Bacillota</taxon>
        <taxon>Bacilli</taxon>
        <taxon>Bacillales</taxon>
        <taxon>Bacillaceae</taxon>
        <taxon>Bacillus</taxon>
        <taxon>Bacillus cereus group</taxon>
    </lineage>
</organism>
<comment type="caution">
    <text evidence="1">The sequence shown here is derived from an EMBL/GenBank/DDBJ whole genome shotgun (WGS) entry which is preliminary data.</text>
</comment>
<evidence type="ECO:0000313" key="1">
    <source>
        <dbReference type="EMBL" id="KXX90080.1"/>
    </source>
</evidence>
<name>A0A150AYZ0_BACCE</name>
<sequence length="113" mass="13111">MNKEKYEYEKSFIANLRRECTQQHILEYVNSYEKNAFTKEQMEELKQIAKEAPLTMMFGHYLVPVKPYGSEGLIPKYDECNTSCISSSGGSCCRYFEGKLGDHYTMCSKYVSL</sequence>
<dbReference type="RefSeq" id="WP_061114690.1">
    <property type="nucleotide sequence ID" value="NZ_AP022949.1"/>
</dbReference>
<accession>A0A150AYZ0</accession>
<dbReference type="AlphaFoldDB" id="A0A150AYZ0"/>
<protein>
    <submittedName>
        <fullName evidence="1">Uncharacterized protein</fullName>
    </submittedName>
</protein>
<dbReference type="Proteomes" id="UP000075591">
    <property type="component" value="Unassembled WGS sequence"/>
</dbReference>
<evidence type="ECO:0000313" key="2">
    <source>
        <dbReference type="Proteomes" id="UP000075591"/>
    </source>
</evidence>
<proteinExistence type="predicted"/>
<reference evidence="1 2" key="1">
    <citation type="submission" date="2015-12" db="EMBL/GenBank/DDBJ databases">
        <title>Bacillus cereus Group isolate.</title>
        <authorList>
            <person name="Kovac J."/>
        </authorList>
    </citation>
    <scope>NUCLEOTIDE SEQUENCE [LARGE SCALE GENOMIC DNA]</scope>
    <source>
        <strain evidence="1 2">FSL W8-0275</strain>
    </source>
</reference>